<feature type="chain" id="PRO_5035795697" description="C-type lectin domain-containing protein" evidence="2">
    <location>
        <begin position="23"/>
        <end position="165"/>
    </location>
</feature>
<dbReference type="InterPro" id="IPR050111">
    <property type="entry name" value="C-type_lectin/snaclec_domain"/>
</dbReference>
<dbReference type="EMBL" id="JABFDY010000024">
    <property type="protein sequence ID" value="KAF7689829.1"/>
    <property type="molecule type" value="Genomic_DNA"/>
</dbReference>
<feature type="domain" description="C-type lectin" evidence="3">
    <location>
        <begin position="35"/>
        <end position="153"/>
    </location>
</feature>
<reference evidence="4" key="1">
    <citation type="submission" date="2020-08" db="EMBL/GenBank/DDBJ databases">
        <title>Chromosome-level assembly of Southern catfish (Silurus meridionalis) provides insights into visual adaptation to the nocturnal and benthic lifestyles.</title>
        <authorList>
            <person name="Zhang Y."/>
            <person name="Wang D."/>
            <person name="Peng Z."/>
        </authorList>
    </citation>
    <scope>NUCLEOTIDE SEQUENCE</scope>
    <source>
        <strain evidence="4">SWU-2019-XX</strain>
        <tissue evidence="4">Muscle</tissue>
    </source>
</reference>
<organism evidence="4 5">
    <name type="scientific">Silurus meridionalis</name>
    <name type="common">Southern catfish</name>
    <name type="synonym">Silurus soldatovi meridionalis</name>
    <dbReference type="NCBI Taxonomy" id="175797"/>
    <lineage>
        <taxon>Eukaryota</taxon>
        <taxon>Metazoa</taxon>
        <taxon>Chordata</taxon>
        <taxon>Craniata</taxon>
        <taxon>Vertebrata</taxon>
        <taxon>Euteleostomi</taxon>
        <taxon>Actinopterygii</taxon>
        <taxon>Neopterygii</taxon>
        <taxon>Teleostei</taxon>
        <taxon>Ostariophysi</taxon>
        <taxon>Siluriformes</taxon>
        <taxon>Siluridae</taxon>
        <taxon>Silurus</taxon>
    </lineage>
</organism>
<dbReference type="OrthoDB" id="441660at2759"/>
<accession>A0A8T0AEU3</accession>
<dbReference type="InterPro" id="IPR018378">
    <property type="entry name" value="C-type_lectin_CS"/>
</dbReference>
<dbReference type="Pfam" id="PF00059">
    <property type="entry name" value="Lectin_C"/>
    <property type="match status" value="1"/>
</dbReference>
<keyword evidence="5" id="KW-1185">Reference proteome</keyword>
<evidence type="ECO:0000256" key="1">
    <source>
        <dbReference type="ARBA" id="ARBA00023157"/>
    </source>
</evidence>
<dbReference type="AlphaFoldDB" id="A0A8T0AEU3"/>
<dbReference type="InterPro" id="IPR016187">
    <property type="entry name" value="CTDL_fold"/>
</dbReference>
<keyword evidence="1" id="KW-1015">Disulfide bond</keyword>
<dbReference type="InterPro" id="IPR001304">
    <property type="entry name" value="C-type_lectin-like"/>
</dbReference>
<feature type="signal peptide" evidence="2">
    <location>
        <begin position="1"/>
        <end position="22"/>
    </location>
</feature>
<dbReference type="SMART" id="SM00034">
    <property type="entry name" value="CLECT"/>
    <property type="match status" value="1"/>
</dbReference>
<dbReference type="SUPFAM" id="SSF56436">
    <property type="entry name" value="C-type lectin-like"/>
    <property type="match status" value="1"/>
</dbReference>
<protein>
    <recommendedName>
        <fullName evidence="3">C-type lectin domain-containing protein</fullName>
    </recommendedName>
</protein>
<comment type="caution">
    <text evidence="4">The sequence shown here is derived from an EMBL/GenBank/DDBJ whole genome shotgun (WGS) entry which is preliminary data.</text>
</comment>
<dbReference type="Proteomes" id="UP000606274">
    <property type="component" value="Unassembled WGS sequence"/>
</dbReference>
<name>A0A8T0AEU3_SILME</name>
<dbReference type="InterPro" id="IPR016186">
    <property type="entry name" value="C-type_lectin-like/link_sf"/>
</dbReference>
<dbReference type="PANTHER" id="PTHR22803">
    <property type="entry name" value="MANNOSE, PHOSPHOLIPASE, LECTIN RECEPTOR RELATED"/>
    <property type="match status" value="1"/>
</dbReference>
<dbReference type="PROSITE" id="PS50041">
    <property type="entry name" value="C_TYPE_LECTIN_2"/>
    <property type="match status" value="1"/>
</dbReference>
<evidence type="ECO:0000256" key="2">
    <source>
        <dbReference type="SAM" id="SignalP"/>
    </source>
</evidence>
<evidence type="ECO:0000259" key="3">
    <source>
        <dbReference type="PROSITE" id="PS50041"/>
    </source>
</evidence>
<evidence type="ECO:0000313" key="5">
    <source>
        <dbReference type="Proteomes" id="UP000606274"/>
    </source>
</evidence>
<evidence type="ECO:0000313" key="4">
    <source>
        <dbReference type="EMBL" id="KAF7689829.1"/>
    </source>
</evidence>
<dbReference type="PRINTS" id="PR01504">
    <property type="entry name" value="PNCREATITSAP"/>
</dbReference>
<sequence>MKIVLVFVLIILITLQLSTCEAAVESKCTGGWKGFGRKCYRYITEAKPWIEAEKYCQQLGGNLASVHSNQTQYQLKRMGKISGKYHRTWIGAQDAVMESTWLWSDGSVFDFMAWHSGEPSHYGGYEHCVEMNYGDEVLWNDARCNTELYFLCQKAANSPNTCKRR</sequence>
<keyword evidence="2" id="KW-0732">Signal</keyword>
<dbReference type="PROSITE" id="PS00615">
    <property type="entry name" value="C_TYPE_LECTIN_1"/>
    <property type="match status" value="1"/>
</dbReference>
<gene>
    <name evidence="4" type="ORF">HF521_013182</name>
</gene>
<dbReference type="CDD" id="cd00037">
    <property type="entry name" value="CLECT"/>
    <property type="match status" value="1"/>
</dbReference>
<dbReference type="Gene3D" id="3.10.100.10">
    <property type="entry name" value="Mannose-Binding Protein A, subunit A"/>
    <property type="match status" value="1"/>
</dbReference>
<proteinExistence type="predicted"/>